<protein>
    <recommendedName>
        <fullName evidence="6">GDT1 family protein</fullName>
    </recommendedName>
</protein>
<reference evidence="7 8" key="1">
    <citation type="submission" date="2019-07" db="EMBL/GenBank/DDBJ databases">
        <title>R&amp;d 2014.</title>
        <authorList>
            <person name="Klenk H.-P."/>
        </authorList>
    </citation>
    <scope>NUCLEOTIDE SEQUENCE [LARGE SCALE GENOMIC DNA]</scope>
    <source>
        <strain evidence="7 8">DSM 43194</strain>
    </source>
</reference>
<gene>
    <name evidence="7" type="ORF">JD82_03734</name>
</gene>
<dbReference type="InterPro" id="IPR001727">
    <property type="entry name" value="GDT1-like"/>
</dbReference>
<keyword evidence="4 6" id="KW-1133">Transmembrane helix</keyword>
<sequence>MSSVLAAFFTAFALVFVAELPDKTTISTLVLTTRYRKGAVWTGVAAAFAVHTTVAVAFGSALTLLPEQVVSVIAGIMFGIGAALLLRAGFSKPEESGKDAMRSGPAQTTFLSGAAACFGMIFAAEWGDASQLMMAGLAARYGQPIAVGLGSLAAIAAVTALAVFVGGKLRDRIRPHLLQRAAGFLFAGFAAYAFGAAALA</sequence>
<feature type="transmembrane region" description="Helical" evidence="6">
    <location>
        <begin position="106"/>
        <end position="124"/>
    </location>
</feature>
<comment type="subcellular location">
    <subcellularLocation>
        <location evidence="1 6">Membrane</location>
        <topology evidence="1 6">Multi-pass membrane protein</topology>
    </subcellularLocation>
</comment>
<feature type="transmembrane region" description="Helical" evidence="6">
    <location>
        <begin position="69"/>
        <end position="86"/>
    </location>
</feature>
<dbReference type="Pfam" id="PF01169">
    <property type="entry name" value="GDT1"/>
    <property type="match status" value="2"/>
</dbReference>
<evidence type="ECO:0000313" key="7">
    <source>
        <dbReference type="EMBL" id="TWH21864.1"/>
    </source>
</evidence>
<feature type="transmembrane region" description="Helical" evidence="6">
    <location>
        <begin position="41"/>
        <end position="62"/>
    </location>
</feature>
<feature type="transmembrane region" description="Helical" evidence="6">
    <location>
        <begin position="177"/>
        <end position="199"/>
    </location>
</feature>
<evidence type="ECO:0000313" key="8">
    <source>
        <dbReference type="Proteomes" id="UP000317303"/>
    </source>
</evidence>
<evidence type="ECO:0000256" key="3">
    <source>
        <dbReference type="ARBA" id="ARBA00022692"/>
    </source>
</evidence>
<keyword evidence="3 6" id="KW-0812">Transmembrane</keyword>
<dbReference type="GO" id="GO:0016020">
    <property type="term" value="C:membrane"/>
    <property type="evidence" value="ECO:0007669"/>
    <property type="project" value="UniProtKB-SubCell"/>
</dbReference>
<dbReference type="OrthoDB" id="5188730at2"/>
<evidence type="ECO:0000256" key="2">
    <source>
        <dbReference type="ARBA" id="ARBA00009190"/>
    </source>
</evidence>
<name>A0A660CHH6_9PSEU</name>
<keyword evidence="8" id="KW-1185">Reference proteome</keyword>
<comment type="similarity">
    <text evidence="2 6">Belongs to the GDT1 family.</text>
</comment>
<keyword evidence="5 6" id="KW-0472">Membrane</keyword>
<dbReference type="PANTHER" id="PTHR12608">
    <property type="entry name" value="TRANSMEMBRANE PROTEIN HTP-1 RELATED"/>
    <property type="match status" value="1"/>
</dbReference>
<dbReference type="GO" id="GO:0046873">
    <property type="term" value="F:metal ion transmembrane transporter activity"/>
    <property type="evidence" value="ECO:0007669"/>
    <property type="project" value="InterPro"/>
</dbReference>
<comment type="caution">
    <text evidence="7">The sequence shown here is derived from an EMBL/GenBank/DDBJ whole genome shotgun (WGS) entry which is preliminary data.</text>
</comment>
<dbReference type="PANTHER" id="PTHR12608:SF1">
    <property type="entry name" value="TRANSMEMBRANE PROTEIN 165"/>
    <property type="match status" value="1"/>
</dbReference>
<evidence type="ECO:0000256" key="1">
    <source>
        <dbReference type="ARBA" id="ARBA00004141"/>
    </source>
</evidence>
<feature type="transmembrane region" description="Helical" evidence="6">
    <location>
        <begin position="145"/>
        <end position="165"/>
    </location>
</feature>
<evidence type="ECO:0000256" key="6">
    <source>
        <dbReference type="RuleBase" id="RU365102"/>
    </source>
</evidence>
<dbReference type="RefSeq" id="WP_030530046.1">
    <property type="nucleotide sequence ID" value="NZ_JOIJ01000001.1"/>
</dbReference>
<proteinExistence type="inferred from homology"/>
<evidence type="ECO:0000256" key="4">
    <source>
        <dbReference type="ARBA" id="ARBA00022989"/>
    </source>
</evidence>
<organism evidence="7 8">
    <name type="scientific">Prauserella rugosa</name>
    <dbReference type="NCBI Taxonomy" id="43354"/>
    <lineage>
        <taxon>Bacteria</taxon>
        <taxon>Bacillati</taxon>
        <taxon>Actinomycetota</taxon>
        <taxon>Actinomycetes</taxon>
        <taxon>Pseudonocardiales</taxon>
        <taxon>Pseudonocardiaceae</taxon>
        <taxon>Prauserella</taxon>
    </lineage>
</organism>
<dbReference type="AlphaFoldDB" id="A0A660CHH6"/>
<dbReference type="Proteomes" id="UP000317303">
    <property type="component" value="Unassembled WGS sequence"/>
</dbReference>
<dbReference type="EMBL" id="VLJV01000001">
    <property type="protein sequence ID" value="TWH21864.1"/>
    <property type="molecule type" value="Genomic_DNA"/>
</dbReference>
<accession>A0A660CHH6</accession>
<evidence type="ECO:0000256" key="5">
    <source>
        <dbReference type="ARBA" id="ARBA00023136"/>
    </source>
</evidence>